<dbReference type="Pfam" id="PF13377">
    <property type="entry name" value="Peripla_BP_3"/>
    <property type="match status" value="1"/>
</dbReference>
<feature type="domain" description="HTH lacI-type" evidence="4">
    <location>
        <begin position="2"/>
        <end position="56"/>
    </location>
</feature>
<proteinExistence type="predicted"/>
<evidence type="ECO:0000313" key="5">
    <source>
        <dbReference type="EMBL" id="MCM3716310.1"/>
    </source>
</evidence>
<accession>A0A9X2DUH8</accession>
<dbReference type="CDD" id="cd06267">
    <property type="entry name" value="PBP1_LacI_sugar_binding-like"/>
    <property type="match status" value="1"/>
</dbReference>
<dbReference type="Gene3D" id="3.40.50.2300">
    <property type="match status" value="2"/>
</dbReference>
<keyword evidence="2" id="KW-0238">DNA-binding</keyword>
<evidence type="ECO:0000256" key="1">
    <source>
        <dbReference type="ARBA" id="ARBA00023015"/>
    </source>
</evidence>
<dbReference type="PROSITE" id="PS50932">
    <property type="entry name" value="HTH_LACI_2"/>
    <property type="match status" value="1"/>
</dbReference>
<dbReference type="RefSeq" id="WP_251224981.1">
    <property type="nucleotide sequence ID" value="NZ_JAMBOL010000034.1"/>
</dbReference>
<dbReference type="SUPFAM" id="SSF53822">
    <property type="entry name" value="Periplasmic binding protein-like I"/>
    <property type="match status" value="1"/>
</dbReference>
<evidence type="ECO:0000256" key="2">
    <source>
        <dbReference type="ARBA" id="ARBA00023125"/>
    </source>
</evidence>
<dbReference type="PANTHER" id="PTHR30146">
    <property type="entry name" value="LACI-RELATED TRANSCRIPTIONAL REPRESSOR"/>
    <property type="match status" value="1"/>
</dbReference>
<sequence length="340" mass="37362">MATIKDVAKLAGVAVSTASNALNGKNGVSIKTRKRVIEIATKLNYVPNTVAQGLVTKMTKNVSIVLSAPSSFNIFSNPIFFDSIKSITATLNKNGYHALLNIVSLEDEESVIPKIAQSRIVDAMIYIGTRRKDRELEQLIEKIEIPVIVLIRSAVNERTYSVSLNNKNCGYIATRYLLEKGHEKIGFIGKMPGISMAEERLEGYKQALLEAGVAYDETLVISGDYYQESGLIGVRRLLREYAHAPTAVFAANDLMALGAIEGLEQEGILIPNDISIVGCDNIPNLHLLKVPLTTISNPFAEVGRLGANMIIDILRGIDIKQRQITLNSEIRVRKSVRKIK</sequence>
<comment type="caution">
    <text evidence="5">The sequence shown here is derived from an EMBL/GenBank/DDBJ whole genome shotgun (WGS) entry which is preliminary data.</text>
</comment>
<dbReference type="Gene3D" id="1.10.260.40">
    <property type="entry name" value="lambda repressor-like DNA-binding domains"/>
    <property type="match status" value="1"/>
</dbReference>
<dbReference type="GO" id="GO:0003700">
    <property type="term" value="F:DNA-binding transcription factor activity"/>
    <property type="evidence" value="ECO:0007669"/>
    <property type="project" value="TreeGrafter"/>
</dbReference>
<dbReference type="PANTHER" id="PTHR30146:SF109">
    <property type="entry name" value="HTH-TYPE TRANSCRIPTIONAL REGULATOR GALS"/>
    <property type="match status" value="1"/>
</dbReference>
<evidence type="ECO:0000313" key="6">
    <source>
        <dbReference type="Proteomes" id="UP001139179"/>
    </source>
</evidence>
<keyword evidence="6" id="KW-1185">Reference proteome</keyword>
<dbReference type="InterPro" id="IPR000843">
    <property type="entry name" value="HTH_LacI"/>
</dbReference>
<dbReference type="SMART" id="SM00354">
    <property type="entry name" value="HTH_LACI"/>
    <property type="match status" value="1"/>
</dbReference>
<keyword evidence="1" id="KW-0805">Transcription regulation</keyword>
<dbReference type="InterPro" id="IPR028082">
    <property type="entry name" value="Peripla_BP_I"/>
</dbReference>
<dbReference type="EMBL" id="JAMBOL010000034">
    <property type="protein sequence ID" value="MCM3716310.1"/>
    <property type="molecule type" value="Genomic_DNA"/>
</dbReference>
<keyword evidence="3" id="KW-0804">Transcription</keyword>
<dbReference type="SUPFAM" id="SSF47413">
    <property type="entry name" value="lambda repressor-like DNA-binding domains"/>
    <property type="match status" value="1"/>
</dbReference>
<gene>
    <name evidence="5" type="ORF">M3202_19890</name>
</gene>
<dbReference type="CDD" id="cd01392">
    <property type="entry name" value="HTH_LacI"/>
    <property type="match status" value="1"/>
</dbReference>
<protein>
    <submittedName>
        <fullName evidence="5">LacI family transcriptional regulator</fullName>
    </submittedName>
</protein>
<evidence type="ECO:0000256" key="3">
    <source>
        <dbReference type="ARBA" id="ARBA00023163"/>
    </source>
</evidence>
<dbReference type="AlphaFoldDB" id="A0A9X2DUH8"/>
<dbReference type="Pfam" id="PF00356">
    <property type="entry name" value="LacI"/>
    <property type="match status" value="1"/>
</dbReference>
<dbReference type="InterPro" id="IPR010982">
    <property type="entry name" value="Lambda_DNA-bd_dom_sf"/>
</dbReference>
<dbReference type="GO" id="GO:0000976">
    <property type="term" value="F:transcription cis-regulatory region binding"/>
    <property type="evidence" value="ECO:0007669"/>
    <property type="project" value="TreeGrafter"/>
</dbReference>
<dbReference type="Proteomes" id="UP001139179">
    <property type="component" value="Unassembled WGS sequence"/>
</dbReference>
<evidence type="ECO:0000259" key="4">
    <source>
        <dbReference type="PROSITE" id="PS50932"/>
    </source>
</evidence>
<dbReference type="InterPro" id="IPR046335">
    <property type="entry name" value="LacI/GalR-like_sensor"/>
</dbReference>
<reference evidence="5" key="1">
    <citation type="submission" date="2022-05" db="EMBL/GenBank/DDBJ databases">
        <title>Comparative Genomics of Spacecraft Associated Microbes.</title>
        <authorList>
            <person name="Tran M.T."/>
            <person name="Wright A."/>
            <person name="Seuylemezian A."/>
            <person name="Eisen J."/>
            <person name="Coil D."/>
        </authorList>
    </citation>
    <scope>NUCLEOTIDE SEQUENCE</scope>
    <source>
        <strain evidence="5">214.1.1</strain>
    </source>
</reference>
<name>A0A9X2DUH8_9BACI</name>
<organism evidence="5 6">
    <name type="scientific">Halalkalibacter oceani</name>
    <dbReference type="NCBI Taxonomy" id="1653776"/>
    <lineage>
        <taxon>Bacteria</taxon>
        <taxon>Bacillati</taxon>
        <taxon>Bacillota</taxon>
        <taxon>Bacilli</taxon>
        <taxon>Bacillales</taxon>
        <taxon>Bacillaceae</taxon>
        <taxon>Halalkalibacter</taxon>
    </lineage>
</organism>